<protein>
    <submittedName>
        <fullName evidence="1">Uncharacterized protein</fullName>
    </submittedName>
</protein>
<name>A0A1E5VJD2_9POAL</name>
<feature type="non-terminal residue" evidence="1">
    <location>
        <position position="1"/>
    </location>
</feature>
<reference evidence="1 2" key="1">
    <citation type="submission" date="2016-09" db="EMBL/GenBank/DDBJ databases">
        <title>The draft genome of Dichanthelium oligosanthes: A C3 panicoid grass species.</title>
        <authorList>
            <person name="Studer A.J."/>
            <person name="Schnable J.C."/>
            <person name="Brutnell T.P."/>
        </authorList>
    </citation>
    <scope>NUCLEOTIDE SEQUENCE [LARGE SCALE GENOMIC DNA]</scope>
    <source>
        <strain evidence="2">cv. Kellogg 1175</strain>
        <tissue evidence="1">Leaf</tissue>
    </source>
</reference>
<gene>
    <name evidence="1" type="ORF">BAE44_0013781</name>
</gene>
<evidence type="ECO:0000313" key="1">
    <source>
        <dbReference type="EMBL" id="OEL25207.1"/>
    </source>
</evidence>
<evidence type="ECO:0000313" key="2">
    <source>
        <dbReference type="Proteomes" id="UP000095767"/>
    </source>
</evidence>
<proteinExistence type="predicted"/>
<comment type="caution">
    <text evidence="1">The sequence shown here is derived from an EMBL/GenBank/DDBJ whole genome shotgun (WGS) entry which is preliminary data.</text>
</comment>
<keyword evidence="2" id="KW-1185">Reference proteome</keyword>
<accession>A0A1E5VJD2</accession>
<sequence>LADLCSALLSHCTRPNVSVNNAWTLGNWEFFLHPRLSTAATNELHLLQHSLQDIHPVHGLLDRRGIGQDLTPFSSARFYTWNMMKRPLDAFAAAIWCSAAIPR</sequence>
<dbReference type="AlphaFoldDB" id="A0A1E5VJD2"/>
<dbReference type="Proteomes" id="UP000095767">
    <property type="component" value="Unassembled WGS sequence"/>
</dbReference>
<organism evidence="1 2">
    <name type="scientific">Dichanthelium oligosanthes</name>
    <dbReference type="NCBI Taxonomy" id="888268"/>
    <lineage>
        <taxon>Eukaryota</taxon>
        <taxon>Viridiplantae</taxon>
        <taxon>Streptophyta</taxon>
        <taxon>Embryophyta</taxon>
        <taxon>Tracheophyta</taxon>
        <taxon>Spermatophyta</taxon>
        <taxon>Magnoliopsida</taxon>
        <taxon>Liliopsida</taxon>
        <taxon>Poales</taxon>
        <taxon>Poaceae</taxon>
        <taxon>PACMAD clade</taxon>
        <taxon>Panicoideae</taxon>
        <taxon>Panicodae</taxon>
        <taxon>Paniceae</taxon>
        <taxon>Dichantheliinae</taxon>
        <taxon>Dichanthelium</taxon>
    </lineage>
</organism>
<dbReference type="EMBL" id="LWDX02037826">
    <property type="protein sequence ID" value="OEL25207.1"/>
    <property type="molecule type" value="Genomic_DNA"/>
</dbReference>